<name>A0ABP7MFC2_9GAMM</name>
<comment type="caution">
    <text evidence="1">The sequence shown here is derived from an EMBL/GenBank/DDBJ whole genome shotgun (WGS) entry which is preliminary data.</text>
</comment>
<gene>
    <name evidence="1" type="ORF">GCM10022277_13130</name>
</gene>
<evidence type="ECO:0000313" key="2">
    <source>
        <dbReference type="Proteomes" id="UP001501565"/>
    </source>
</evidence>
<keyword evidence="2" id="KW-1185">Reference proteome</keyword>
<protein>
    <submittedName>
        <fullName evidence="1">Uncharacterized protein</fullName>
    </submittedName>
</protein>
<evidence type="ECO:0000313" key="1">
    <source>
        <dbReference type="EMBL" id="GAA3919142.1"/>
    </source>
</evidence>
<sequence length="106" mass="12414">MEDLLTNLDKLVVEHKLESLAFEGAKQWAASEDFDIDYSIASQFKYDFHAHKLCFKHEFRPTPYIETYLNITLDELEVGYYCWVSDLNGEILDDMLVITDNQLKNS</sequence>
<proteinExistence type="predicted"/>
<dbReference type="EMBL" id="BAABBN010000004">
    <property type="protein sequence ID" value="GAA3919142.1"/>
    <property type="molecule type" value="Genomic_DNA"/>
</dbReference>
<accession>A0ABP7MFC2</accession>
<reference evidence="2" key="1">
    <citation type="journal article" date="2019" name="Int. J. Syst. Evol. Microbiol.">
        <title>The Global Catalogue of Microorganisms (GCM) 10K type strain sequencing project: providing services to taxonomists for standard genome sequencing and annotation.</title>
        <authorList>
            <consortium name="The Broad Institute Genomics Platform"/>
            <consortium name="The Broad Institute Genome Sequencing Center for Infectious Disease"/>
            <person name="Wu L."/>
            <person name="Ma J."/>
        </authorList>
    </citation>
    <scope>NUCLEOTIDE SEQUENCE [LARGE SCALE GENOMIC DNA]</scope>
    <source>
        <strain evidence="2">JCM 17551</strain>
    </source>
</reference>
<organism evidence="1 2">
    <name type="scientific">Litoribacillus peritrichatus</name>
    <dbReference type="NCBI Taxonomy" id="718191"/>
    <lineage>
        <taxon>Bacteria</taxon>
        <taxon>Pseudomonadati</taxon>
        <taxon>Pseudomonadota</taxon>
        <taxon>Gammaproteobacteria</taxon>
        <taxon>Oceanospirillales</taxon>
        <taxon>Oceanospirillaceae</taxon>
        <taxon>Litoribacillus</taxon>
    </lineage>
</organism>
<dbReference type="RefSeq" id="WP_344796704.1">
    <property type="nucleotide sequence ID" value="NZ_BAABBN010000004.1"/>
</dbReference>
<dbReference type="Proteomes" id="UP001501565">
    <property type="component" value="Unassembled WGS sequence"/>
</dbReference>